<protein>
    <submittedName>
        <fullName evidence="2">Uncharacterized protein</fullName>
    </submittedName>
</protein>
<dbReference type="KEGG" id="gfm:Enr17x_00420"/>
<evidence type="ECO:0000313" key="2">
    <source>
        <dbReference type="EMBL" id="QDV48033.1"/>
    </source>
</evidence>
<keyword evidence="1" id="KW-0812">Transmembrane</keyword>
<accession>A0A518I4P4</accession>
<keyword evidence="3" id="KW-1185">Reference proteome</keyword>
<keyword evidence="1" id="KW-1133">Transmembrane helix</keyword>
<reference evidence="2 3" key="1">
    <citation type="submission" date="2019-03" db="EMBL/GenBank/DDBJ databases">
        <title>Deep-cultivation of Planctomycetes and their phenomic and genomic characterization uncovers novel biology.</title>
        <authorList>
            <person name="Wiegand S."/>
            <person name="Jogler M."/>
            <person name="Boedeker C."/>
            <person name="Pinto D."/>
            <person name="Vollmers J."/>
            <person name="Rivas-Marin E."/>
            <person name="Kohn T."/>
            <person name="Peeters S.H."/>
            <person name="Heuer A."/>
            <person name="Rast P."/>
            <person name="Oberbeckmann S."/>
            <person name="Bunk B."/>
            <person name="Jeske O."/>
            <person name="Meyerdierks A."/>
            <person name="Storesund J.E."/>
            <person name="Kallscheuer N."/>
            <person name="Luecker S."/>
            <person name="Lage O.M."/>
            <person name="Pohl T."/>
            <person name="Merkel B.J."/>
            <person name="Hornburger P."/>
            <person name="Mueller R.-W."/>
            <person name="Bruemmer F."/>
            <person name="Labrenz M."/>
            <person name="Spormann A.M."/>
            <person name="Op den Camp H."/>
            <person name="Overmann J."/>
            <person name="Amann R."/>
            <person name="Jetten M.S.M."/>
            <person name="Mascher T."/>
            <person name="Medema M.H."/>
            <person name="Devos D.P."/>
            <person name="Kaster A.-K."/>
            <person name="Ovreas L."/>
            <person name="Rohde M."/>
            <person name="Galperin M.Y."/>
            <person name="Jogler C."/>
        </authorList>
    </citation>
    <scope>NUCLEOTIDE SEQUENCE [LARGE SCALE GENOMIC DNA]</scope>
    <source>
        <strain evidence="2 3">Enr17</strain>
    </source>
</reference>
<dbReference type="AlphaFoldDB" id="A0A518I4P4"/>
<proteinExistence type="predicted"/>
<organism evidence="2 3">
    <name type="scientific">Gimesia fumaroli</name>
    <dbReference type="NCBI Taxonomy" id="2527976"/>
    <lineage>
        <taxon>Bacteria</taxon>
        <taxon>Pseudomonadati</taxon>
        <taxon>Planctomycetota</taxon>
        <taxon>Planctomycetia</taxon>
        <taxon>Planctomycetales</taxon>
        <taxon>Planctomycetaceae</taxon>
        <taxon>Gimesia</taxon>
    </lineage>
</organism>
<evidence type="ECO:0000256" key="1">
    <source>
        <dbReference type="SAM" id="Phobius"/>
    </source>
</evidence>
<dbReference type="OrthoDB" id="208668at2"/>
<feature type="transmembrane region" description="Helical" evidence="1">
    <location>
        <begin position="12"/>
        <end position="34"/>
    </location>
</feature>
<name>A0A518I4P4_9PLAN</name>
<keyword evidence="1" id="KW-0472">Membrane</keyword>
<sequence length="451" mass="51616">MEYYTKAQTVVFYFMKFVFAMMLGGAIFAAVLFSSKSNRSFNSKDVNETLPSEGASAEKEVSPDQLLRLFPTELKPIETFPRMLDLVELKKVTKRLAPVWPDFKIYKVTHAVELWGRGVEFPAENYPSIYEDNRSPYSTKELFQCLLNTEKHEEMSHGEPPLLFRTKWGIGVRNNNPRTISTEGSIKHEDALLSILAESGMSISEPVIVSGRSFSVKDLVLNSMMEFDEEQELEWTLNSLARYLQPGQHAWKGTNGKDVSLDIITNKLLDQSFGSGACYGTHAVYSLAVISRLDETSSFLLPETRRRIDHYFEEVVESLINTQTARGAWPKYWHKSIFLTDYEKKSNMPSFRQEPFQEILSTGHHLDWIAIAPLRYRPPVECITRACLFTLNHIKQVPTPKIAFFYIQFTHAIRGVCFLSGVHPGVLVLTSDHDLRMFNFPRYTVITKAPE</sequence>
<dbReference type="EMBL" id="CP037452">
    <property type="protein sequence ID" value="QDV48033.1"/>
    <property type="molecule type" value="Genomic_DNA"/>
</dbReference>
<gene>
    <name evidence="2" type="ORF">Enr17x_00420</name>
</gene>
<evidence type="ECO:0000313" key="3">
    <source>
        <dbReference type="Proteomes" id="UP000318313"/>
    </source>
</evidence>
<dbReference type="RefSeq" id="WP_145305245.1">
    <property type="nucleotide sequence ID" value="NZ_CP037452.1"/>
</dbReference>
<dbReference type="Proteomes" id="UP000318313">
    <property type="component" value="Chromosome"/>
</dbReference>